<feature type="domain" description="HNH nuclease" evidence="1">
    <location>
        <begin position="38"/>
        <end position="86"/>
    </location>
</feature>
<dbReference type="SMART" id="SM00507">
    <property type="entry name" value="HNHc"/>
    <property type="match status" value="1"/>
</dbReference>
<gene>
    <name evidence="2" type="ORF">CXB42_05195</name>
</gene>
<reference evidence="2 3" key="1">
    <citation type="submission" date="2017-03" db="EMBL/GenBank/DDBJ databases">
        <authorList>
            <person name="Hulin M.T."/>
        </authorList>
    </citation>
    <scope>NUCLEOTIDE SEQUENCE [LARGE SCALE GENOMIC DNA]</scope>
    <source>
        <strain evidence="2 3">5264</strain>
    </source>
</reference>
<dbReference type="GO" id="GO:0008270">
    <property type="term" value="F:zinc ion binding"/>
    <property type="evidence" value="ECO:0007669"/>
    <property type="project" value="InterPro"/>
</dbReference>
<protein>
    <submittedName>
        <fullName evidence="2">HNH endonuclease</fullName>
    </submittedName>
</protein>
<dbReference type="EMBL" id="NBAQ01000002">
    <property type="protein sequence ID" value="POQ05537.1"/>
    <property type="molecule type" value="Genomic_DNA"/>
</dbReference>
<organism evidence="2 3">
    <name type="scientific">Pseudomonas syringae pv. syringae</name>
    <dbReference type="NCBI Taxonomy" id="321"/>
    <lineage>
        <taxon>Bacteria</taxon>
        <taxon>Pseudomonadati</taxon>
        <taxon>Pseudomonadota</taxon>
        <taxon>Gammaproteobacteria</taxon>
        <taxon>Pseudomonadales</taxon>
        <taxon>Pseudomonadaceae</taxon>
        <taxon>Pseudomonas</taxon>
        <taxon>Pseudomonas syringae</taxon>
    </lineage>
</organism>
<evidence type="ECO:0000313" key="2">
    <source>
        <dbReference type="EMBL" id="POQ05537.1"/>
    </source>
</evidence>
<dbReference type="Gene3D" id="1.10.30.50">
    <property type="match status" value="1"/>
</dbReference>
<evidence type="ECO:0000259" key="1">
    <source>
        <dbReference type="SMART" id="SM00507"/>
    </source>
</evidence>
<name>A0AAE5VVU1_PSESY</name>
<comment type="caution">
    <text evidence="2">The sequence shown here is derived from an EMBL/GenBank/DDBJ whole genome shotgun (WGS) entry which is preliminary data.</text>
</comment>
<dbReference type="InterPro" id="IPR003615">
    <property type="entry name" value="HNH_nuc"/>
</dbReference>
<keyword evidence="2" id="KW-0378">Hydrolase</keyword>
<accession>A0AAE5VVU1</accession>
<proteinExistence type="predicted"/>
<dbReference type="CDD" id="cd00085">
    <property type="entry name" value="HNHc"/>
    <property type="match status" value="1"/>
</dbReference>
<dbReference type="RefSeq" id="WP_099266001.1">
    <property type="nucleotide sequence ID" value="NZ_NBAQ01000002.1"/>
</dbReference>
<evidence type="ECO:0000313" key="3">
    <source>
        <dbReference type="Proteomes" id="UP000237295"/>
    </source>
</evidence>
<dbReference type="InterPro" id="IPR002711">
    <property type="entry name" value="HNH"/>
</dbReference>
<keyword evidence="2" id="KW-0255">Endonuclease</keyword>
<dbReference type="Pfam" id="PF01844">
    <property type="entry name" value="HNH"/>
    <property type="match status" value="1"/>
</dbReference>
<dbReference type="GO" id="GO:0003676">
    <property type="term" value="F:nucleic acid binding"/>
    <property type="evidence" value="ECO:0007669"/>
    <property type="project" value="InterPro"/>
</dbReference>
<dbReference type="GO" id="GO:0004519">
    <property type="term" value="F:endonuclease activity"/>
    <property type="evidence" value="ECO:0007669"/>
    <property type="project" value="UniProtKB-KW"/>
</dbReference>
<sequence>MELPPKRKGVNRRTVRNAWQANFQWVKEYGFSEYSLEAIADDHEDIRICWCCGRMGYQEVAHIIPHSLGGTHLPNNCFLLCAECHLTSPDCSRPKYFVAFINRNAGRCNQVFCETFKMVSERIKEFCEREPENAEAALEYLKDYEDFDFGSHMTTHGSSFSLSTKMACIEMIVDDAIDLARRKSSSG</sequence>
<keyword evidence="2" id="KW-0540">Nuclease</keyword>
<dbReference type="AlphaFoldDB" id="A0AAE5VVU1"/>
<dbReference type="Proteomes" id="UP000237295">
    <property type="component" value="Unassembled WGS sequence"/>
</dbReference>